<dbReference type="RefSeq" id="WP_036337883.1">
    <property type="nucleotide sequence ID" value="NZ_JPMX01000079.1"/>
</dbReference>
<evidence type="ECO:0000256" key="1">
    <source>
        <dbReference type="SAM" id="Phobius"/>
    </source>
</evidence>
<accession>A0A098Y4C5</accession>
<reference evidence="2 3" key="1">
    <citation type="submission" date="2014-07" db="EMBL/GenBank/DDBJ databases">
        <title>Biosystematic studies on Modestobacter strains isolated from extreme hyper-arid desert soil and from historic building.</title>
        <authorList>
            <person name="Bukarasam K."/>
            <person name="Bull A."/>
            <person name="Girard G."/>
            <person name="van Wezel G."/>
            <person name="Goodfellow M."/>
        </authorList>
    </citation>
    <scope>NUCLEOTIDE SEQUENCE [LARGE SCALE GENOMIC DNA]</scope>
    <source>
        <strain evidence="2 3">KNN45-2b</strain>
    </source>
</reference>
<protein>
    <submittedName>
        <fullName evidence="2">Uncharacterized protein</fullName>
    </submittedName>
</protein>
<dbReference type="STRING" id="1522368.IN07_17905"/>
<name>A0A098Y4C5_9ACTN</name>
<sequence>MGFEFWPAVLAGLAGGLVMTAMMTTMQKAGKTEMDMALVEGSMFTGDRGKAKAIGLMMHLVVMSALVIGSIYGLLFAWLDVDSGNAWWVGAVIGVVHGLIAGMAMAMLPAMHPRMHAGATTTPAAAGSPVELEPPGLFAKNYGAATPPGLVMGHVVYGLVLGLVYALLAS</sequence>
<dbReference type="Proteomes" id="UP000029713">
    <property type="component" value="Unassembled WGS sequence"/>
</dbReference>
<feature type="transmembrane region" description="Helical" evidence="1">
    <location>
        <begin position="85"/>
        <end position="108"/>
    </location>
</feature>
<feature type="transmembrane region" description="Helical" evidence="1">
    <location>
        <begin position="53"/>
        <end position="79"/>
    </location>
</feature>
<keyword evidence="1" id="KW-1133">Transmembrane helix</keyword>
<dbReference type="AlphaFoldDB" id="A0A098Y4C5"/>
<dbReference type="EMBL" id="JPMX01000079">
    <property type="protein sequence ID" value="KGH45324.1"/>
    <property type="molecule type" value="Genomic_DNA"/>
</dbReference>
<feature type="transmembrane region" description="Helical" evidence="1">
    <location>
        <begin position="150"/>
        <end position="168"/>
    </location>
</feature>
<evidence type="ECO:0000313" key="2">
    <source>
        <dbReference type="EMBL" id="KGH45324.1"/>
    </source>
</evidence>
<gene>
    <name evidence="2" type="ORF">IN07_17905</name>
</gene>
<proteinExistence type="predicted"/>
<keyword evidence="1" id="KW-0472">Membrane</keyword>
<organism evidence="2 3">
    <name type="scientific">Modestobacter caceresii</name>
    <dbReference type="NCBI Taxonomy" id="1522368"/>
    <lineage>
        <taxon>Bacteria</taxon>
        <taxon>Bacillati</taxon>
        <taxon>Actinomycetota</taxon>
        <taxon>Actinomycetes</taxon>
        <taxon>Geodermatophilales</taxon>
        <taxon>Geodermatophilaceae</taxon>
        <taxon>Modestobacter</taxon>
    </lineage>
</organism>
<comment type="caution">
    <text evidence="2">The sequence shown here is derived from an EMBL/GenBank/DDBJ whole genome shotgun (WGS) entry which is preliminary data.</text>
</comment>
<evidence type="ECO:0000313" key="3">
    <source>
        <dbReference type="Proteomes" id="UP000029713"/>
    </source>
</evidence>
<keyword evidence="3" id="KW-1185">Reference proteome</keyword>
<feature type="transmembrane region" description="Helical" evidence="1">
    <location>
        <begin position="6"/>
        <end position="26"/>
    </location>
</feature>
<dbReference type="OrthoDB" id="161967at2"/>
<keyword evidence="1" id="KW-0812">Transmembrane</keyword>